<dbReference type="Gene3D" id="3.30.450.20">
    <property type="entry name" value="PAS domain"/>
    <property type="match status" value="2"/>
</dbReference>
<dbReference type="PROSITE" id="PS50887">
    <property type="entry name" value="GGDEF"/>
    <property type="match status" value="1"/>
</dbReference>
<feature type="domain" description="GGDEF" evidence="1">
    <location>
        <begin position="300"/>
        <end position="432"/>
    </location>
</feature>
<sequence>MEEKEIQQLETLFAAVPGGMANIVFDDMLTILFATDTFYSLIKSVSEKSVSKAPTALLKIVYSADIIYVNHQLAAQKSRKDNMLSLHFRTLQQDGSFKWVMITGNKTNQTHQSGSKVYPIYSCIAMDITDIMVKYKKLEQTNDYHRTITELSKDLYFEYEIATDTLSFSELFHEIFGKDSLITGFRSKLEKTKMIHEEERPAVVGIFNSMMSGKKQVRFEFRLITKEGNPVWYICYASIIFDEYRNPFKVVGKLSVKNFKSKEPEKPAYIPQYDSLTNVYTKESAEYLIAEAASNLEPDSLSALLLIDIRNYKNINEIRRSINGENILTTVGNILKTRFRSSDIIGRVGISEFVVYIKDIWSDKNVYDKAEQICDAIDLIYSYGHTKNGLSVSIGIALQRGEQEYQTLYTNANTALVLAKKTNGSSFEVFSGAII</sequence>
<dbReference type="InterPro" id="IPR000014">
    <property type="entry name" value="PAS"/>
</dbReference>
<dbReference type="InterPro" id="IPR035965">
    <property type="entry name" value="PAS-like_dom_sf"/>
</dbReference>
<accession>A0A839JVX6</accession>
<dbReference type="CDD" id="cd00130">
    <property type="entry name" value="PAS"/>
    <property type="match status" value="1"/>
</dbReference>
<dbReference type="SMART" id="SM00267">
    <property type="entry name" value="GGDEF"/>
    <property type="match status" value="1"/>
</dbReference>
<dbReference type="SUPFAM" id="SSF55073">
    <property type="entry name" value="Nucleotide cyclase"/>
    <property type="match status" value="1"/>
</dbReference>
<dbReference type="InterPro" id="IPR052155">
    <property type="entry name" value="Biofilm_reg_signaling"/>
</dbReference>
<keyword evidence="3" id="KW-1185">Reference proteome</keyword>
<dbReference type="NCBIfam" id="TIGR00254">
    <property type="entry name" value="GGDEF"/>
    <property type="match status" value="1"/>
</dbReference>
<dbReference type="PANTHER" id="PTHR44757:SF2">
    <property type="entry name" value="BIOFILM ARCHITECTURE MAINTENANCE PROTEIN MBAA"/>
    <property type="match status" value="1"/>
</dbReference>
<protein>
    <submittedName>
        <fullName evidence="2">Diguanylate cyclase</fullName>
    </submittedName>
</protein>
<dbReference type="InterPro" id="IPR000160">
    <property type="entry name" value="GGDEF_dom"/>
</dbReference>
<evidence type="ECO:0000313" key="3">
    <source>
        <dbReference type="Proteomes" id="UP000574276"/>
    </source>
</evidence>
<reference evidence="2 3" key="1">
    <citation type="submission" date="2020-07" db="EMBL/GenBank/DDBJ databases">
        <title>Characterization and genome sequencing of isolate MD1, a novel member within the family Lachnospiraceae.</title>
        <authorList>
            <person name="Rettenmaier R."/>
            <person name="Di Bello L."/>
            <person name="Zinser C."/>
            <person name="Scheitz K."/>
            <person name="Liebl W."/>
            <person name="Zverlov V."/>
        </authorList>
    </citation>
    <scope>NUCLEOTIDE SEQUENCE [LARGE SCALE GENOMIC DNA]</scope>
    <source>
        <strain evidence="2 3">MD1</strain>
    </source>
</reference>
<dbReference type="InterPro" id="IPR029787">
    <property type="entry name" value="Nucleotide_cyclase"/>
</dbReference>
<dbReference type="Proteomes" id="UP000574276">
    <property type="component" value="Unassembled WGS sequence"/>
</dbReference>
<dbReference type="Pfam" id="PF00990">
    <property type="entry name" value="GGDEF"/>
    <property type="match status" value="1"/>
</dbReference>
<dbReference type="InterPro" id="IPR013655">
    <property type="entry name" value="PAS_fold_3"/>
</dbReference>
<dbReference type="Pfam" id="PF08447">
    <property type="entry name" value="PAS_3"/>
    <property type="match status" value="1"/>
</dbReference>
<dbReference type="InterPro" id="IPR043128">
    <property type="entry name" value="Rev_trsase/Diguanyl_cyclase"/>
</dbReference>
<dbReference type="EMBL" id="JACEGA010000001">
    <property type="protein sequence ID" value="MBB2181378.1"/>
    <property type="molecule type" value="Genomic_DNA"/>
</dbReference>
<dbReference type="AlphaFoldDB" id="A0A839JVX6"/>
<organism evidence="2 3">
    <name type="scientific">Variimorphobacter saccharofermentans</name>
    <dbReference type="NCBI Taxonomy" id="2755051"/>
    <lineage>
        <taxon>Bacteria</taxon>
        <taxon>Bacillati</taxon>
        <taxon>Bacillota</taxon>
        <taxon>Clostridia</taxon>
        <taxon>Lachnospirales</taxon>
        <taxon>Lachnospiraceae</taxon>
        <taxon>Variimorphobacter</taxon>
    </lineage>
</organism>
<name>A0A839JVX6_9FIRM</name>
<comment type="caution">
    <text evidence="2">The sequence shown here is derived from an EMBL/GenBank/DDBJ whole genome shotgun (WGS) entry which is preliminary data.</text>
</comment>
<dbReference type="SUPFAM" id="SSF55785">
    <property type="entry name" value="PYP-like sensor domain (PAS domain)"/>
    <property type="match status" value="1"/>
</dbReference>
<dbReference type="CDD" id="cd01949">
    <property type="entry name" value="GGDEF"/>
    <property type="match status" value="1"/>
</dbReference>
<dbReference type="Gene3D" id="3.30.70.270">
    <property type="match status" value="1"/>
</dbReference>
<dbReference type="PANTHER" id="PTHR44757">
    <property type="entry name" value="DIGUANYLATE CYCLASE DGCP"/>
    <property type="match status" value="1"/>
</dbReference>
<dbReference type="RefSeq" id="WP_228351157.1">
    <property type="nucleotide sequence ID" value="NZ_JACEGA010000001.1"/>
</dbReference>
<gene>
    <name evidence="2" type="ORF">H0486_00520</name>
</gene>
<evidence type="ECO:0000313" key="2">
    <source>
        <dbReference type="EMBL" id="MBB2181378.1"/>
    </source>
</evidence>
<evidence type="ECO:0000259" key="1">
    <source>
        <dbReference type="PROSITE" id="PS50887"/>
    </source>
</evidence>
<proteinExistence type="predicted"/>